<dbReference type="EMBL" id="CP053073">
    <property type="protein sequence ID" value="QJR15161.1"/>
    <property type="molecule type" value="Genomic_DNA"/>
</dbReference>
<dbReference type="InParanoid" id="A0A6M4H694"/>
<proteinExistence type="predicted"/>
<feature type="chain" id="PRO_5026934945" description="Cysteine rich repeat-containing protein" evidence="1">
    <location>
        <begin position="21"/>
        <end position="111"/>
    </location>
</feature>
<dbReference type="Proteomes" id="UP000503096">
    <property type="component" value="Chromosome"/>
</dbReference>
<organism evidence="2 3">
    <name type="scientific">Usitatibacter palustris</name>
    <dbReference type="NCBI Taxonomy" id="2732487"/>
    <lineage>
        <taxon>Bacteria</taxon>
        <taxon>Pseudomonadati</taxon>
        <taxon>Pseudomonadota</taxon>
        <taxon>Betaproteobacteria</taxon>
        <taxon>Nitrosomonadales</taxon>
        <taxon>Usitatibacteraceae</taxon>
        <taxon>Usitatibacter</taxon>
    </lineage>
</organism>
<keyword evidence="3" id="KW-1185">Reference proteome</keyword>
<evidence type="ECO:0000313" key="2">
    <source>
        <dbReference type="EMBL" id="QJR15161.1"/>
    </source>
</evidence>
<protein>
    <recommendedName>
        <fullName evidence="4">Cysteine rich repeat-containing protein</fullName>
    </recommendedName>
</protein>
<dbReference type="KEGG" id="upl:DSM104440_01978"/>
<evidence type="ECO:0000256" key="1">
    <source>
        <dbReference type="SAM" id="SignalP"/>
    </source>
</evidence>
<name>A0A6M4H694_9PROT</name>
<reference evidence="2 3" key="1">
    <citation type="submission" date="2020-04" db="EMBL/GenBank/DDBJ databases">
        <title>Usitatibacter rugosus gen. nov., sp. nov. and Usitatibacter palustris sp. nov., novel members of Usitatibacteraceae fam. nov. within the order Nitrosomonadales isolated from soil.</title>
        <authorList>
            <person name="Huber K.J."/>
            <person name="Neumann-Schaal M."/>
            <person name="Geppert A."/>
            <person name="Luckner M."/>
            <person name="Wanner G."/>
            <person name="Overmann J."/>
        </authorList>
    </citation>
    <scope>NUCLEOTIDE SEQUENCE [LARGE SCALE GENOMIC DNA]</scope>
    <source>
        <strain evidence="2 3">Swamp67</strain>
    </source>
</reference>
<evidence type="ECO:0000313" key="3">
    <source>
        <dbReference type="Proteomes" id="UP000503096"/>
    </source>
</evidence>
<feature type="signal peptide" evidence="1">
    <location>
        <begin position="1"/>
        <end position="20"/>
    </location>
</feature>
<dbReference type="RefSeq" id="WP_171162201.1">
    <property type="nucleotide sequence ID" value="NZ_CP053073.1"/>
</dbReference>
<accession>A0A6M4H694</accession>
<dbReference type="AlphaFoldDB" id="A0A6M4H694"/>
<sequence>MRRVLAAALTAFVLPAAAHTSDCTRFEGIDKARCERHSTMFLKCGMVKGEAHHECDREYLVANPLQCGSLSGTDAQRCEKENAAFKSCQDLKGSAFGSCVRKTINESPMGH</sequence>
<gene>
    <name evidence="2" type="ORF">DSM104440_01978</name>
</gene>
<keyword evidence="1" id="KW-0732">Signal</keyword>
<evidence type="ECO:0008006" key="4">
    <source>
        <dbReference type="Google" id="ProtNLM"/>
    </source>
</evidence>